<evidence type="ECO:0000256" key="4">
    <source>
        <dbReference type="ARBA" id="ARBA00022723"/>
    </source>
</evidence>
<accession>A0AAD2G708</accession>
<comment type="caution">
    <text evidence="8">The sequence shown here is derived from an EMBL/GenBank/DDBJ whole genome shotgun (WGS) entry which is preliminary data.</text>
</comment>
<dbReference type="GO" id="GO:0005344">
    <property type="term" value="F:oxygen carrier activity"/>
    <property type="evidence" value="ECO:0007669"/>
    <property type="project" value="UniProtKB-KW"/>
</dbReference>
<evidence type="ECO:0000256" key="6">
    <source>
        <dbReference type="RuleBase" id="RU000356"/>
    </source>
</evidence>
<dbReference type="PROSITE" id="PS01033">
    <property type="entry name" value="GLOBIN"/>
    <property type="match status" value="1"/>
</dbReference>
<sequence>MVAAMSFKTINNVIETWETIRRMPEWEKEIGVGLFAKFFKMEPEAKAIFGFREDLDVTDYKVLISPRFVAHAMQFVTMIDKALNMMGPSDEMLSEILMDIGAKHARYGVKPEYFPTMGKALVSVVGSNLGEDVFTMEVQESWIEVYNAMSHDMIKGLGEVYTVKKNDISTEIEPQQQVDSAIWT</sequence>
<evidence type="ECO:0000259" key="7">
    <source>
        <dbReference type="PROSITE" id="PS01033"/>
    </source>
</evidence>
<dbReference type="InterPro" id="IPR012292">
    <property type="entry name" value="Globin/Proto"/>
</dbReference>
<dbReference type="CDD" id="cd01040">
    <property type="entry name" value="Mb-like"/>
    <property type="match status" value="1"/>
</dbReference>
<keyword evidence="4" id="KW-0479">Metal-binding</keyword>
<gene>
    <name evidence="8" type="ORF">CYCCA115_LOCUS20703</name>
</gene>
<dbReference type="InterPro" id="IPR009050">
    <property type="entry name" value="Globin-like_sf"/>
</dbReference>
<keyword evidence="3 6" id="KW-0561">Oxygen transport</keyword>
<dbReference type="Pfam" id="PF00042">
    <property type="entry name" value="Globin"/>
    <property type="match status" value="1"/>
</dbReference>
<dbReference type="EMBL" id="CAKOGP040002191">
    <property type="protein sequence ID" value="CAJ1964586.1"/>
    <property type="molecule type" value="Genomic_DNA"/>
</dbReference>
<dbReference type="InterPro" id="IPR044399">
    <property type="entry name" value="Mb-like_M"/>
</dbReference>
<keyword evidence="2 6" id="KW-0349">Heme</keyword>
<evidence type="ECO:0000313" key="9">
    <source>
        <dbReference type="Proteomes" id="UP001295423"/>
    </source>
</evidence>
<dbReference type="GO" id="GO:0046872">
    <property type="term" value="F:metal ion binding"/>
    <property type="evidence" value="ECO:0007669"/>
    <property type="project" value="UniProtKB-KW"/>
</dbReference>
<feature type="domain" description="Globin" evidence="7">
    <location>
        <begin position="4"/>
        <end position="158"/>
    </location>
</feature>
<evidence type="ECO:0000256" key="2">
    <source>
        <dbReference type="ARBA" id="ARBA00022617"/>
    </source>
</evidence>
<organism evidence="8 9">
    <name type="scientific">Cylindrotheca closterium</name>
    <dbReference type="NCBI Taxonomy" id="2856"/>
    <lineage>
        <taxon>Eukaryota</taxon>
        <taxon>Sar</taxon>
        <taxon>Stramenopiles</taxon>
        <taxon>Ochrophyta</taxon>
        <taxon>Bacillariophyta</taxon>
        <taxon>Bacillariophyceae</taxon>
        <taxon>Bacillariophycidae</taxon>
        <taxon>Bacillariales</taxon>
        <taxon>Bacillariaceae</taxon>
        <taxon>Cylindrotheca</taxon>
    </lineage>
</organism>
<evidence type="ECO:0000256" key="1">
    <source>
        <dbReference type="ARBA" id="ARBA00022448"/>
    </source>
</evidence>
<dbReference type="GO" id="GO:0019825">
    <property type="term" value="F:oxygen binding"/>
    <property type="evidence" value="ECO:0007669"/>
    <property type="project" value="InterPro"/>
</dbReference>
<proteinExistence type="inferred from homology"/>
<evidence type="ECO:0000256" key="5">
    <source>
        <dbReference type="ARBA" id="ARBA00023004"/>
    </source>
</evidence>
<dbReference type="SUPFAM" id="SSF46458">
    <property type="entry name" value="Globin-like"/>
    <property type="match status" value="1"/>
</dbReference>
<evidence type="ECO:0000313" key="8">
    <source>
        <dbReference type="EMBL" id="CAJ1964586.1"/>
    </source>
</evidence>
<keyword evidence="5" id="KW-0408">Iron</keyword>
<dbReference type="InterPro" id="IPR000971">
    <property type="entry name" value="Globin"/>
</dbReference>
<dbReference type="PANTHER" id="PTHR46458">
    <property type="entry name" value="BLR2807 PROTEIN"/>
    <property type="match status" value="1"/>
</dbReference>
<dbReference type="PANTHER" id="PTHR46458:SF1">
    <property type="entry name" value="GEO09476P1"/>
    <property type="match status" value="1"/>
</dbReference>
<dbReference type="Gene3D" id="1.10.490.10">
    <property type="entry name" value="Globins"/>
    <property type="match status" value="1"/>
</dbReference>
<protein>
    <recommendedName>
        <fullName evidence="7">Globin domain-containing protein</fullName>
    </recommendedName>
</protein>
<dbReference type="AlphaFoldDB" id="A0AAD2G708"/>
<name>A0AAD2G708_9STRA</name>
<dbReference type="GO" id="GO:0020037">
    <property type="term" value="F:heme binding"/>
    <property type="evidence" value="ECO:0007669"/>
    <property type="project" value="InterPro"/>
</dbReference>
<dbReference type="InterPro" id="IPR050532">
    <property type="entry name" value="Globin-like_OT"/>
</dbReference>
<reference evidence="8" key="1">
    <citation type="submission" date="2023-08" db="EMBL/GenBank/DDBJ databases">
        <authorList>
            <person name="Audoor S."/>
            <person name="Bilcke G."/>
        </authorList>
    </citation>
    <scope>NUCLEOTIDE SEQUENCE</scope>
</reference>
<keyword evidence="1 6" id="KW-0813">Transport</keyword>
<evidence type="ECO:0000256" key="3">
    <source>
        <dbReference type="ARBA" id="ARBA00022621"/>
    </source>
</evidence>
<dbReference type="Proteomes" id="UP001295423">
    <property type="component" value="Unassembled WGS sequence"/>
</dbReference>
<comment type="similarity">
    <text evidence="6">Belongs to the globin family.</text>
</comment>
<keyword evidence="9" id="KW-1185">Reference proteome</keyword>